<keyword evidence="1" id="KW-1133">Transmembrane helix</keyword>
<feature type="non-terminal residue" evidence="2">
    <location>
        <position position="92"/>
    </location>
</feature>
<proteinExistence type="predicted"/>
<organism evidence="2 3">
    <name type="scientific">Tsukamurella asaccharolytica</name>
    <dbReference type="NCBI Taxonomy" id="2592067"/>
    <lineage>
        <taxon>Bacteria</taxon>
        <taxon>Bacillati</taxon>
        <taxon>Actinomycetota</taxon>
        <taxon>Actinomycetes</taxon>
        <taxon>Mycobacteriales</taxon>
        <taxon>Tsukamurellaceae</taxon>
        <taxon>Tsukamurella</taxon>
    </lineage>
</organism>
<dbReference type="AlphaFoldDB" id="A0A5C5R5H0"/>
<evidence type="ECO:0000313" key="3">
    <source>
        <dbReference type="Proteomes" id="UP000317291"/>
    </source>
</evidence>
<keyword evidence="1" id="KW-0472">Membrane</keyword>
<accession>A0A5C5R5H0</accession>
<dbReference type="Proteomes" id="UP000317291">
    <property type="component" value="Unassembled WGS sequence"/>
</dbReference>
<feature type="transmembrane region" description="Helical" evidence="1">
    <location>
        <begin position="74"/>
        <end position="90"/>
    </location>
</feature>
<feature type="transmembrane region" description="Helical" evidence="1">
    <location>
        <begin position="6"/>
        <end position="22"/>
    </location>
</feature>
<name>A0A5C5R5H0_9ACTN</name>
<dbReference type="RefSeq" id="WP_205124420.1">
    <property type="nucleotide sequence ID" value="NZ_VIGW01000080.1"/>
</dbReference>
<evidence type="ECO:0000256" key="1">
    <source>
        <dbReference type="SAM" id="Phobius"/>
    </source>
</evidence>
<feature type="transmembrane region" description="Helical" evidence="1">
    <location>
        <begin position="34"/>
        <end position="62"/>
    </location>
</feature>
<gene>
    <name evidence="2" type="ORF">FK529_19895</name>
</gene>
<reference evidence="2 3" key="1">
    <citation type="submission" date="2019-06" db="EMBL/GenBank/DDBJ databases">
        <title>Tsukamurella conjunctivitidis sp. nov., Tsukamurella assacharolytica sp. nov. and Tsukamurella sputae sp. nov. isolated from patients with conjunctivitis, bacteraemia (lymphoma) and respiratory infection (sputum) in Hong Kong.</title>
        <authorList>
            <person name="Teng J.L.L."/>
            <person name="Lee H.H."/>
            <person name="Fong J.Y.H."/>
            <person name="Fok K.M.N."/>
            <person name="Lau S.K.P."/>
            <person name="Woo P.C.Y."/>
        </authorList>
    </citation>
    <scope>NUCLEOTIDE SEQUENCE [LARGE SCALE GENOMIC DNA]</scope>
    <source>
        <strain evidence="2 3">HKU71</strain>
    </source>
</reference>
<keyword evidence="3" id="KW-1185">Reference proteome</keyword>
<keyword evidence="1" id="KW-0812">Transmembrane</keyword>
<sequence length="92" mass="10428">MSYLSIEFAVVFILFFLLYWLFRRSVAIQNGLLLVASYWIIGLFSVDFALILGGYTTVIYLLSTGIIYGRSPKFWLISAIVVGVGNLALFKY</sequence>
<evidence type="ECO:0000313" key="2">
    <source>
        <dbReference type="EMBL" id="TWS17573.1"/>
    </source>
</evidence>
<dbReference type="EMBL" id="VIGW01000080">
    <property type="protein sequence ID" value="TWS17573.1"/>
    <property type="molecule type" value="Genomic_DNA"/>
</dbReference>
<comment type="caution">
    <text evidence="2">The sequence shown here is derived from an EMBL/GenBank/DDBJ whole genome shotgun (WGS) entry which is preliminary data.</text>
</comment>
<protein>
    <submittedName>
        <fullName evidence="2">MBOAT family protein</fullName>
    </submittedName>
</protein>